<dbReference type="FunFam" id="2.60.120.1440:FF:000001">
    <property type="entry name" value="Putative anti-sigma factor"/>
    <property type="match status" value="1"/>
</dbReference>
<evidence type="ECO:0000313" key="5">
    <source>
        <dbReference type="Proteomes" id="UP000077667"/>
    </source>
</evidence>
<sequence length="403" mass="45342">MQQHQSLEAQLLERYIQGIATSEETAELFAWLRENAPDSITGLEQIMGKNYAEALARPDSLSQDKSSLILAALFDKINRKEALSKREFTLPRRRSRRIWYSVAAAIFVILLGGYWFFQNPKQQNSPLTDNRDQKDIAAPSTNRAMITLDDGSQVFLDSADNGQLAQLGNVILVKLANGQIAYKTADGQILKELQYNTLTNPRGSKVIDMQLSDGSHVWLNAGSSITYPVVFVGNERKVELKGEGYFEVAKNPNKKFIVTSNGVNTEVLGTHFNVNAYEDESDIKVTLLEGSVKVSNRQREGMLKPGQQATLGRMRFDIQLSSPNIDQVMAWKYGFLTFNDICFEEIMKKIERWYDVKVLYSGHIPNIKLEGDLNQNTSLNGTLEALRLQGARLRLDGRTLIVD</sequence>
<keyword evidence="1" id="KW-0472">Membrane</keyword>
<proteinExistence type="predicted"/>
<dbReference type="InterPro" id="IPR006860">
    <property type="entry name" value="FecR"/>
</dbReference>
<dbReference type="PANTHER" id="PTHR30273:SF2">
    <property type="entry name" value="PROTEIN FECR"/>
    <property type="match status" value="1"/>
</dbReference>
<keyword evidence="1" id="KW-0812">Transmembrane</keyword>
<name>A0A1A9I2X8_9BACT</name>
<evidence type="ECO:0000313" key="4">
    <source>
        <dbReference type="EMBL" id="ANH81685.1"/>
    </source>
</evidence>
<dbReference type="Pfam" id="PF16344">
    <property type="entry name" value="FecR_C"/>
    <property type="match status" value="1"/>
</dbReference>
<protein>
    <recommendedName>
        <fullName evidence="6">Iron dicitrate transport regulator FecR</fullName>
    </recommendedName>
</protein>
<dbReference type="PANTHER" id="PTHR30273">
    <property type="entry name" value="PERIPLASMIC SIGNAL SENSOR AND SIGMA FACTOR ACTIVATOR FECR-RELATED"/>
    <property type="match status" value="1"/>
</dbReference>
<dbReference type="Gene3D" id="2.60.120.1440">
    <property type="match status" value="1"/>
</dbReference>
<reference evidence="4 5" key="1">
    <citation type="submission" date="2016-05" db="EMBL/GenBank/DDBJ databases">
        <title>Niabella ginsenosidivorans BS26 whole genome sequencing.</title>
        <authorList>
            <person name="Im W.T."/>
            <person name="Siddiqi M.Z."/>
        </authorList>
    </citation>
    <scope>NUCLEOTIDE SEQUENCE [LARGE SCALE GENOMIC DNA]</scope>
    <source>
        <strain evidence="4 5">BS26</strain>
    </source>
</reference>
<evidence type="ECO:0000259" key="2">
    <source>
        <dbReference type="Pfam" id="PF04773"/>
    </source>
</evidence>
<evidence type="ECO:0000259" key="3">
    <source>
        <dbReference type="Pfam" id="PF16344"/>
    </source>
</evidence>
<feature type="domain" description="FecR protein" evidence="2">
    <location>
        <begin position="207"/>
        <end position="293"/>
    </location>
</feature>
<feature type="domain" description="Protein FecR C-terminal" evidence="3">
    <location>
        <begin position="336"/>
        <end position="401"/>
    </location>
</feature>
<dbReference type="Pfam" id="PF04773">
    <property type="entry name" value="FecR"/>
    <property type="match status" value="1"/>
</dbReference>
<dbReference type="STRING" id="1176587.A8C56_12445"/>
<dbReference type="Proteomes" id="UP000077667">
    <property type="component" value="Chromosome"/>
</dbReference>
<dbReference type="InterPro" id="IPR032508">
    <property type="entry name" value="FecR_C"/>
</dbReference>
<accession>A0A1A9I2X8</accession>
<dbReference type="GO" id="GO:0016989">
    <property type="term" value="F:sigma factor antagonist activity"/>
    <property type="evidence" value="ECO:0007669"/>
    <property type="project" value="TreeGrafter"/>
</dbReference>
<keyword evidence="1" id="KW-1133">Transmembrane helix</keyword>
<keyword evidence="5" id="KW-1185">Reference proteome</keyword>
<dbReference type="RefSeq" id="WP_067756468.1">
    <property type="nucleotide sequence ID" value="NZ_CP015772.1"/>
</dbReference>
<dbReference type="OrthoDB" id="1099963at2"/>
<dbReference type="AlphaFoldDB" id="A0A1A9I2X8"/>
<dbReference type="InterPro" id="IPR012373">
    <property type="entry name" value="Ferrdict_sens_TM"/>
</dbReference>
<dbReference type="KEGG" id="nia:A8C56_12445"/>
<organism evidence="4 5">
    <name type="scientific">Niabella ginsenosidivorans</name>
    <dbReference type="NCBI Taxonomy" id="1176587"/>
    <lineage>
        <taxon>Bacteria</taxon>
        <taxon>Pseudomonadati</taxon>
        <taxon>Bacteroidota</taxon>
        <taxon>Chitinophagia</taxon>
        <taxon>Chitinophagales</taxon>
        <taxon>Chitinophagaceae</taxon>
        <taxon>Niabella</taxon>
    </lineage>
</organism>
<evidence type="ECO:0000256" key="1">
    <source>
        <dbReference type="SAM" id="Phobius"/>
    </source>
</evidence>
<evidence type="ECO:0008006" key="6">
    <source>
        <dbReference type="Google" id="ProtNLM"/>
    </source>
</evidence>
<dbReference type="EMBL" id="CP015772">
    <property type="protein sequence ID" value="ANH81685.1"/>
    <property type="molecule type" value="Genomic_DNA"/>
</dbReference>
<feature type="transmembrane region" description="Helical" evidence="1">
    <location>
        <begin position="98"/>
        <end position="117"/>
    </location>
</feature>
<gene>
    <name evidence="4" type="ORF">A8C56_12445</name>
</gene>
<dbReference type="Gene3D" id="3.55.50.30">
    <property type="match status" value="1"/>
</dbReference>